<sequence>MRVKGEVSMKADIILYNGSVLTVDHKDSVVSAVATKDNKIIYAGSDDEALKFFGENTKLIDLKGRSLVPGFIDSHLHTAVLGANSLAIDCRSPGVTSIEDIKRLIKEAAKVTPKGQWIRGWGYDHSKLTEKRHPNRYDLDEAAPEHPVILTRVCAHISAHNSLSLKTAGIADDASDPEGGVMDREHGRINGVMRENAHMQILKTSQLSREELIHAMSAANDILIREGITSVHDSGGYGAVQMSAIQDAVKEKKLRLRLYAMIFSFVENLSFVEEYIHMGLHTGFGDDHFRLGPVKVMIDGSSSGPTAATIEPYCSNPGDSGILSMTQEQVDDIIIRAHKAGWQVTSHAVGDKAVTMIVSAIEKALQQFPRENHRHRIEHCAMINDELLDRIKKTGIIPIPNPIFLYEFGDGYMVNYGKERAYRMFPNKSYFDRGILAAGSSDSPITFSNPILNMHLAVNRETQTGQMINLKERISVKEALRMFTYHGAYASFEEDRKGSIEAGKLADLVLLSDDLLKVSSDRIKEITVDMTIIDGDIVYRKESE</sequence>
<organism evidence="2 3">
    <name type="scientific">Sinanaerobacter chloroacetimidivorans</name>
    <dbReference type="NCBI Taxonomy" id="2818044"/>
    <lineage>
        <taxon>Bacteria</taxon>
        <taxon>Bacillati</taxon>
        <taxon>Bacillota</taxon>
        <taxon>Clostridia</taxon>
        <taxon>Peptostreptococcales</taxon>
        <taxon>Anaerovoracaceae</taxon>
        <taxon>Sinanaerobacter</taxon>
    </lineage>
</organism>
<gene>
    <name evidence="2" type="ORF">KCX82_09840</name>
</gene>
<evidence type="ECO:0000259" key="1">
    <source>
        <dbReference type="Pfam" id="PF07969"/>
    </source>
</evidence>
<proteinExistence type="predicted"/>
<dbReference type="Gene3D" id="2.30.40.10">
    <property type="entry name" value="Urease, subunit C, domain 1"/>
    <property type="match status" value="1"/>
</dbReference>
<dbReference type="Gene3D" id="3.10.310.70">
    <property type="match status" value="1"/>
</dbReference>
<comment type="caution">
    <text evidence="2">The sequence shown here is derived from an EMBL/GenBank/DDBJ whole genome shotgun (WGS) entry which is preliminary data.</text>
</comment>
<feature type="domain" description="Amidohydrolase 3" evidence="1">
    <location>
        <begin position="59"/>
        <end position="539"/>
    </location>
</feature>
<dbReference type="InterPro" id="IPR032466">
    <property type="entry name" value="Metal_Hydrolase"/>
</dbReference>
<dbReference type="RefSeq" id="WP_227018298.1">
    <property type="nucleotide sequence ID" value="NZ_JAGSND010000005.1"/>
</dbReference>
<dbReference type="EMBL" id="JAGSND010000005">
    <property type="protein sequence ID" value="MBR0598174.1"/>
    <property type="molecule type" value="Genomic_DNA"/>
</dbReference>
<name>A0A8J7W0L5_9FIRM</name>
<evidence type="ECO:0000313" key="2">
    <source>
        <dbReference type="EMBL" id="MBR0598174.1"/>
    </source>
</evidence>
<dbReference type="PANTHER" id="PTHR22642">
    <property type="entry name" value="IMIDAZOLONEPROPIONASE"/>
    <property type="match status" value="1"/>
</dbReference>
<dbReference type="SUPFAM" id="SSF51556">
    <property type="entry name" value="Metallo-dependent hydrolases"/>
    <property type="match status" value="1"/>
</dbReference>
<protein>
    <submittedName>
        <fullName evidence="2">Amidohydrolase</fullName>
    </submittedName>
</protein>
<dbReference type="PANTHER" id="PTHR22642:SF2">
    <property type="entry name" value="PROTEIN LONG AFTER FAR-RED 3"/>
    <property type="match status" value="1"/>
</dbReference>
<dbReference type="InterPro" id="IPR011059">
    <property type="entry name" value="Metal-dep_hydrolase_composite"/>
</dbReference>
<reference evidence="2" key="1">
    <citation type="submission" date="2021-04" db="EMBL/GenBank/DDBJ databases">
        <title>Sinoanaerobacter chloroacetimidivorans sp. nov., an obligate anaerobic bacterium isolated from anaerobic sludge.</title>
        <authorList>
            <person name="Bao Y."/>
        </authorList>
    </citation>
    <scope>NUCLEOTIDE SEQUENCE</scope>
    <source>
        <strain evidence="2">BAD-6</strain>
    </source>
</reference>
<dbReference type="Gene3D" id="3.20.20.140">
    <property type="entry name" value="Metal-dependent hydrolases"/>
    <property type="match status" value="1"/>
</dbReference>
<dbReference type="Pfam" id="PF07969">
    <property type="entry name" value="Amidohydro_3"/>
    <property type="match status" value="1"/>
</dbReference>
<reference evidence="2" key="2">
    <citation type="submission" date="2021-04" db="EMBL/GenBank/DDBJ databases">
        <authorList>
            <person name="Liu J."/>
        </authorList>
    </citation>
    <scope>NUCLEOTIDE SEQUENCE</scope>
    <source>
        <strain evidence="2">BAD-6</strain>
    </source>
</reference>
<dbReference type="Proteomes" id="UP000675664">
    <property type="component" value="Unassembled WGS sequence"/>
</dbReference>
<dbReference type="CDD" id="cd01300">
    <property type="entry name" value="YtcJ_like"/>
    <property type="match status" value="1"/>
</dbReference>
<keyword evidence="3" id="KW-1185">Reference proteome</keyword>
<dbReference type="AlphaFoldDB" id="A0A8J7W0L5"/>
<evidence type="ECO:0000313" key="3">
    <source>
        <dbReference type="Proteomes" id="UP000675664"/>
    </source>
</evidence>
<dbReference type="SUPFAM" id="SSF51338">
    <property type="entry name" value="Composite domain of metallo-dependent hydrolases"/>
    <property type="match status" value="1"/>
</dbReference>
<dbReference type="GO" id="GO:0016810">
    <property type="term" value="F:hydrolase activity, acting on carbon-nitrogen (but not peptide) bonds"/>
    <property type="evidence" value="ECO:0007669"/>
    <property type="project" value="InterPro"/>
</dbReference>
<dbReference type="InterPro" id="IPR033932">
    <property type="entry name" value="YtcJ-like"/>
</dbReference>
<dbReference type="InterPro" id="IPR013108">
    <property type="entry name" value="Amidohydro_3"/>
</dbReference>
<accession>A0A8J7W0L5</accession>